<accession>A0ABU1YI41</accession>
<feature type="compositionally biased region" description="Pro residues" evidence="1">
    <location>
        <begin position="78"/>
        <end position="94"/>
    </location>
</feature>
<dbReference type="EMBL" id="JAVDXU010000001">
    <property type="protein sequence ID" value="MDR7267876.1"/>
    <property type="molecule type" value="Genomic_DNA"/>
</dbReference>
<evidence type="ECO:0000313" key="3">
    <source>
        <dbReference type="EMBL" id="MDR7267876.1"/>
    </source>
</evidence>
<evidence type="ECO:0000256" key="2">
    <source>
        <dbReference type="SAM" id="SignalP"/>
    </source>
</evidence>
<comment type="caution">
    <text evidence="3">The sequence shown here is derived from an EMBL/GenBank/DDBJ whole genome shotgun (WGS) entry which is preliminary data.</text>
</comment>
<evidence type="ECO:0000256" key="1">
    <source>
        <dbReference type="SAM" id="MobiDB-lite"/>
    </source>
</evidence>
<gene>
    <name evidence="3" type="ORF">J2X20_000505</name>
</gene>
<evidence type="ECO:0000313" key="4">
    <source>
        <dbReference type="Proteomes" id="UP001180453"/>
    </source>
</evidence>
<feature type="region of interest" description="Disordered" evidence="1">
    <location>
        <begin position="57"/>
        <end position="94"/>
    </location>
</feature>
<keyword evidence="4" id="KW-1185">Reference proteome</keyword>
<feature type="signal peptide" evidence="2">
    <location>
        <begin position="1"/>
        <end position="18"/>
    </location>
</feature>
<dbReference type="RefSeq" id="WP_310260415.1">
    <property type="nucleotide sequence ID" value="NZ_JAVDXU010000001.1"/>
</dbReference>
<name>A0ABU1YI41_ROSSA</name>
<protein>
    <submittedName>
        <fullName evidence="3">Uncharacterized protein</fullName>
    </submittedName>
</protein>
<keyword evidence="2" id="KW-0732">Signal</keyword>
<reference evidence="3 4" key="1">
    <citation type="submission" date="2023-07" db="EMBL/GenBank/DDBJ databases">
        <title>Sorghum-associated microbial communities from plants grown in Nebraska, USA.</title>
        <authorList>
            <person name="Schachtman D."/>
        </authorList>
    </citation>
    <scope>NUCLEOTIDE SEQUENCE [LARGE SCALE GENOMIC DNA]</scope>
    <source>
        <strain evidence="3 4">BE314</strain>
    </source>
</reference>
<sequence>MKTRLLLSLLFAAAAASAQPQGGPPPGGEHRGPPPEALAACKTAKAGADCSFTHESRTVKGSCWAPEGRPLACRPKDMPPPPPPGASASPPPKR</sequence>
<dbReference type="Proteomes" id="UP001180453">
    <property type="component" value="Unassembled WGS sequence"/>
</dbReference>
<proteinExistence type="predicted"/>
<organism evidence="3 4">
    <name type="scientific">Roseateles saccharophilus</name>
    <name type="common">Pseudomonas saccharophila</name>
    <dbReference type="NCBI Taxonomy" id="304"/>
    <lineage>
        <taxon>Bacteria</taxon>
        <taxon>Pseudomonadati</taxon>
        <taxon>Pseudomonadota</taxon>
        <taxon>Betaproteobacteria</taxon>
        <taxon>Burkholderiales</taxon>
        <taxon>Sphaerotilaceae</taxon>
        <taxon>Roseateles</taxon>
    </lineage>
</organism>
<feature type="region of interest" description="Disordered" evidence="1">
    <location>
        <begin position="15"/>
        <end position="37"/>
    </location>
</feature>
<feature type="chain" id="PRO_5045450145" evidence="2">
    <location>
        <begin position="19"/>
        <end position="94"/>
    </location>
</feature>